<feature type="region of interest" description="Disordered" evidence="1">
    <location>
        <begin position="46"/>
        <end position="72"/>
    </location>
</feature>
<evidence type="ECO:0000313" key="2">
    <source>
        <dbReference type="EMBL" id="GBP19370.1"/>
    </source>
</evidence>
<feature type="compositionally biased region" description="Basic and acidic residues" evidence="1">
    <location>
        <begin position="57"/>
        <end position="72"/>
    </location>
</feature>
<evidence type="ECO:0000256" key="1">
    <source>
        <dbReference type="SAM" id="MobiDB-lite"/>
    </source>
</evidence>
<evidence type="ECO:0000313" key="3">
    <source>
        <dbReference type="Proteomes" id="UP000299102"/>
    </source>
</evidence>
<organism evidence="2 3">
    <name type="scientific">Eumeta variegata</name>
    <name type="common">Bagworm moth</name>
    <name type="synonym">Eumeta japonica</name>
    <dbReference type="NCBI Taxonomy" id="151549"/>
    <lineage>
        <taxon>Eukaryota</taxon>
        <taxon>Metazoa</taxon>
        <taxon>Ecdysozoa</taxon>
        <taxon>Arthropoda</taxon>
        <taxon>Hexapoda</taxon>
        <taxon>Insecta</taxon>
        <taxon>Pterygota</taxon>
        <taxon>Neoptera</taxon>
        <taxon>Endopterygota</taxon>
        <taxon>Lepidoptera</taxon>
        <taxon>Glossata</taxon>
        <taxon>Ditrysia</taxon>
        <taxon>Tineoidea</taxon>
        <taxon>Psychidae</taxon>
        <taxon>Oiketicinae</taxon>
        <taxon>Eumeta</taxon>
    </lineage>
</organism>
<comment type="caution">
    <text evidence="2">The sequence shown here is derived from an EMBL/GenBank/DDBJ whole genome shotgun (WGS) entry which is preliminary data.</text>
</comment>
<proteinExistence type="predicted"/>
<dbReference type="AlphaFoldDB" id="A0A4C1TZF6"/>
<sequence length="84" mass="9402">MTQVPVMTLFTQIDVVLISIKNPHVCAVSLCPLWSLQKAMGINSRREYSSAGRGRGHRGDDERRKNLRPRTEAPCRVLVPNSSV</sequence>
<gene>
    <name evidence="2" type="ORF">EVAR_12411_1</name>
</gene>
<dbReference type="EMBL" id="BGZK01000107">
    <property type="protein sequence ID" value="GBP19370.1"/>
    <property type="molecule type" value="Genomic_DNA"/>
</dbReference>
<name>A0A4C1TZF6_EUMVA</name>
<keyword evidence="3" id="KW-1185">Reference proteome</keyword>
<protein>
    <submittedName>
        <fullName evidence="2">Uncharacterized protein</fullName>
    </submittedName>
</protein>
<accession>A0A4C1TZF6</accession>
<reference evidence="2 3" key="1">
    <citation type="journal article" date="2019" name="Commun. Biol.">
        <title>The bagworm genome reveals a unique fibroin gene that provides high tensile strength.</title>
        <authorList>
            <person name="Kono N."/>
            <person name="Nakamura H."/>
            <person name="Ohtoshi R."/>
            <person name="Tomita M."/>
            <person name="Numata K."/>
            <person name="Arakawa K."/>
        </authorList>
    </citation>
    <scope>NUCLEOTIDE SEQUENCE [LARGE SCALE GENOMIC DNA]</scope>
</reference>
<dbReference type="Proteomes" id="UP000299102">
    <property type="component" value="Unassembled WGS sequence"/>
</dbReference>